<sequence length="144" mass="16360">MRRSTWTMWTRSALVLVPAVLGAALVIAPIWRDTVRLEAFRERVLDLPLPPRTRSVYSTDRDVVFGPNLVGGSGSSCDYRVRLTLRTALTPQEIQRFYRNVSVAGAETRAEISLFFEDEEVAGGHRFVLEAYDSHDWDGDWRCA</sequence>
<proteinExistence type="predicted"/>
<organism evidence="1 2">
    <name type="scientific">Streptosporangium jomthongense</name>
    <dbReference type="NCBI Taxonomy" id="1193683"/>
    <lineage>
        <taxon>Bacteria</taxon>
        <taxon>Bacillati</taxon>
        <taxon>Actinomycetota</taxon>
        <taxon>Actinomycetes</taxon>
        <taxon>Streptosporangiales</taxon>
        <taxon>Streptosporangiaceae</taxon>
        <taxon>Streptosporangium</taxon>
    </lineage>
</organism>
<name>A0ABV8EWF2_9ACTN</name>
<comment type="caution">
    <text evidence="1">The sequence shown here is derived from an EMBL/GenBank/DDBJ whole genome shotgun (WGS) entry which is preliminary data.</text>
</comment>
<gene>
    <name evidence="1" type="ORF">ACFOYY_04515</name>
</gene>
<protein>
    <submittedName>
        <fullName evidence="1">Uncharacterized protein</fullName>
    </submittedName>
</protein>
<evidence type="ECO:0000313" key="2">
    <source>
        <dbReference type="Proteomes" id="UP001595698"/>
    </source>
</evidence>
<accession>A0ABV8EWF2</accession>
<dbReference type="EMBL" id="JBHSBC010000003">
    <property type="protein sequence ID" value="MFC3979372.1"/>
    <property type="molecule type" value="Genomic_DNA"/>
</dbReference>
<keyword evidence="2" id="KW-1185">Reference proteome</keyword>
<dbReference type="RefSeq" id="WP_386188064.1">
    <property type="nucleotide sequence ID" value="NZ_JBHSBC010000003.1"/>
</dbReference>
<dbReference type="Proteomes" id="UP001595698">
    <property type="component" value="Unassembled WGS sequence"/>
</dbReference>
<reference evidence="2" key="1">
    <citation type="journal article" date="2019" name="Int. J. Syst. Evol. Microbiol.">
        <title>The Global Catalogue of Microorganisms (GCM) 10K type strain sequencing project: providing services to taxonomists for standard genome sequencing and annotation.</title>
        <authorList>
            <consortium name="The Broad Institute Genomics Platform"/>
            <consortium name="The Broad Institute Genome Sequencing Center for Infectious Disease"/>
            <person name="Wu L."/>
            <person name="Ma J."/>
        </authorList>
    </citation>
    <scope>NUCLEOTIDE SEQUENCE [LARGE SCALE GENOMIC DNA]</scope>
    <source>
        <strain evidence="2">TBRC 7912</strain>
    </source>
</reference>
<evidence type="ECO:0000313" key="1">
    <source>
        <dbReference type="EMBL" id="MFC3979372.1"/>
    </source>
</evidence>